<accession>A0A8D7FH60</accession>
<keyword evidence="2" id="KW-0812">Transmembrane</keyword>
<evidence type="ECO:0000256" key="2">
    <source>
        <dbReference type="SAM" id="Phobius"/>
    </source>
</evidence>
<evidence type="ECO:0000256" key="1">
    <source>
        <dbReference type="SAM" id="MobiDB-lite"/>
    </source>
</evidence>
<feature type="region of interest" description="Disordered" evidence="1">
    <location>
        <begin position="96"/>
        <end position="150"/>
    </location>
</feature>
<evidence type="ECO:0000313" key="3">
    <source>
        <dbReference type="EMBL" id="CAG1853678.1"/>
    </source>
</evidence>
<proteinExistence type="predicted"/>
<feature type="compositionally biased region" description="Basic and acidic residues" evidence="1">
    <location>
        <begin position="122"/>
        <end position="142"/>
    </location>
</feature>
<dbReference type="AlphaFoldDB" id="A0A8D7FH60"/>
<sequence length="150" mass="15717">MMPPDDGRARNACIWFVSCFFFLILIVGGSLLVIYIVLPESQDTFWFPIAGFVLVGIPWLFWITTCIYRSVMAPKSDIERPPVRAAAVAPAAASAAAASDSPVNSPSGGGGGADATPGAAPRGRDVDGDARDDSSLNSHESEEPLASSMS</sequence>
<keyword evidence="2" id="KW-0472">Membrane</keyword>
<dbReference type="EMBL" id="HG996476">
    <property type="protein sequence ID" value="CAG1853678.1"/>
    <property type="molecule type" value="Genomic_DNA"/>
</dbReference>
<organism evidence="3">
    <name type="scientific">Musa acuminata subsp. malaccensis</name>
    <name type="common">Wild banana</name>
    <name type="synonym">Musa malaccensis</name>
    <dbReference type="NCBI Taxonomy" id="214687"/>
    <lineage>
        <taxon>Eukaryota</taxon>
        <taxon>Viridiplantae</taxon>
        <taxon>Streptophyta</taxon>
        <taxon>Embryophyta</taxon>
        <taxon>Tracheophyta</taxon>
        <taxon>Spermatophyta</taxon>
        <taxon>Magnoliopsida</taxon>
        <taxon>Liliopsida</taxon>
        <taxon>Zingiberales</taxon>
        <taxon>Musaceae</taxon>
        <taxon>Musa</taxon>
    </lineage>
</organism>
<name>A0A8D7FH60_MUSAM</name>
<feature type="transmembrane region" description="Helical" evidence="2">
    <location>
        <begin position="44"/>
        <end position="68"/>
    </location>
</feature>
<feature type="transmembrane region" description="Helical" evidence="2">
    <location>
        <begin position="12"/>
        <end position="38"/>
    </location>
</feature>
<dbReference type="PANTHER" id="PTHR34964">
    <property type="entry name" value="MEMBRANE LIPOPROTEIN-RELATED"/>
    <property type="match status" value="1"/>
</dbReference>
<protein>
    <submittedName>
        <fullName evidence="3">(wild Malaysian banana) hypothetical protein</fullName>
    </submittedName>
</protein>
<gene>
    <name evidence="3" type="ORF">GSMUA_319040.1</name>
</gene>
<feature type="compositionally biased region" description="Low complexity" evidence="1">
    <location>
        <begin position="96"/>
        <end position="106"/>
    </location>
</feature>
<dbReference type="PANTHER" id="PTHR34964:SF1">
    <property type="entry name" value="MEMBRANE LIPOPROTEIN"/>
    <property type="match status" value="1"/>
</dbReference>
<reference evidence="3" key="1">
    <citation type="submission" date="2021-03" db="EMBL/GenBank/DDBJ databases">
        <authorList>
            <consortium name="Genoscope - CEA"/>
            <person name="William W."/>
        </authorList>
    </citation>
    <scope>NUCLEOTIDE SEQUENCE</scope>
    <source>
        <strain evidence="3">Doubled-haploid Pahang</strain>
    </source>
</reference>
<keyword evidence="2" id="KW-1133">Transmembrane helix</keyword>